<evidence type="ECO:0000256" key="1">
    <source>
        <dbReference type="ARBA" id="ARBA00004196"/>
    </source>
</evidence>
<dbReference type="GO" id="GO:0030313">
    <property type="term" value="C:cell envelope"/>
    <property type="evidence" value="ECO:0007669"/>
    <property type="project" value="UniProtKB-SubCell"/>
</dbReference>
<keyword evidence="2 3" id="KW-0175">Coiled coil</keyword>
<evidence type="ECO:0000259" key="4">
    <source>
        <dbReference type="Pfam" id="PF25954"/>
    </source>
</evidence>
<evidence type="ECO:0000313" key="7">
    <source>
        <dbReference type="Proteomes" id="UP000002217"/>
    </source>
</evidence>
<dbReference type="EMBL" id="CP001720">
    <property type="protein sequence ID" value="ACV63575.1"/>
    <property type="molecule type" value="Genomic_DNA"/>
</dbReference>
<dbReference type="PANTHER" id="PTHR32347:SF23">
    <property type="entry name" value="BLL5650 PROTEIN"/>
    <property type="match status" value="1"/>
</dbReference>
<dbReference type="PANTHER" id="PTHR32347">
    <property type="entry name" value="EFFLUX SYSTEM COMPONENT YKNX-RELATED"/>
    <property type="match status" value="1"/>
</dbReference>
<feature type="domain" description="CzcB-like barrel-sandwich hybrid" evidence="5">
    <location>
        <begin position="45"/>
        <end position="277"/>
    </location>
</feature>
<sequence length="368" mass="40624">MKKRLLPVLLLLVVVFLIWFWTKGSKMFFHRESNSFSGTIEATLVPVQSELSGKIVEITVKEGQKVGTGDIVARLDEQSLKIALASAQSQLKQAEQRLQDLLGGTRAEEIRRYQANVDQSQAGLEQTAAAEQQLEAIVARDLENLKYEEKFLKDEEALYKEGAISKKEYDAQVHKLKVAEQQYKTSLEQYEGTKAQYKSSQAQMNAARAALDLALSGYTQPTILAQKAVVEGAQQAVNLAKLNLTKAVIRSSVDGTVLYKHVEPGEVVNPAGRILTVLEPEDIWVRIYVPEAQLNTIALGKKASVSVDAYPGRSFAGEISNISDRAEFTPKNVQTKEERTSIVFAVKVKLKEGFGKLNSGMPADVIIN</sequence>
<dbReference type="Pfam" id="PF25973">
    <property type="entry name" value="BSH_CzcB"/>
    <property type="match status" value="1"/>
</dbReference>
<evidence type="ECO:0000259" key="5">
    <source>
        <dbReference type="Pfam" id="PF25973"/>
    </source>
</evidence>
<organism evidence="6 7">
    <name type="scientific">Desulfofarcimen acetoxidans (strain ATCC 49208 / DSM 771 / KCTC 5769 / VKM B-1644 / 5575)</name>
    <name type="common">Desulfotomaculum acetoxidans</name>
    <dbReference type="NCBI Taxonomy" id="485916"/>
    <lineage>
        <taxon>Bacteria</taxon>
        <taxon>Bacillati</taxon>
        <taxon>Bacillota</taxon>
        <taxon>Clostridia</taxon>
        <taxon>Eubacteriales</taxon>
        <taxon>Peptococcaceae</taxon>
        <taxon>Desulfofarcimen</taxon>
    </lineage>
</organism>
<dbReference type="HOGENOM" id="CLU_018816_6_3_9"/>
<name>C8W1V4_DESAS</name>
<feature type="domain" description="CusB-like beta-barrel" evidence="4">
    <location>
        <begin position="283"/>
        <end position="327"/>
    </location>
</feature>
<evidence type="ECO:0000256" key="2">
    <source>
        <dbReference type="ARBA" id="ARBA00023054"/>
    </source>
</evidence>
<dbReference type="Gene3D" id="2.40.50.100">
    <property type="match status" value="2"/>
</dbReference>
<dbReference type="KEGG" id="dae:Dtox_2810"/>
<dbReference type="SUPFAM" id="SSF111369">
    <property type="entry name" value="HlyD-like secretion proteins"/>
    <property type="match status" value="2"/>
</dbReference>
<evidence type="ECO:0000256" key="3">
    <source>
        <dbReference type="SAM" id="Coils"/>
    </source>
</evidence>
<dbReference type="Gene3D" id="1.10.287.470">
    <property type="entry name" value="Helix hairpin bin"/>
    <property type="match status" value="1"/>
</dbReference>
<gene>
    <name evidence="6" type="ordered locus">Dtox_2810</name>
</gene>
<proteinExistence type="predicted"/>
<dbReference type="Proteomes" id="UP000002217">
    <property type="component" value="Chromosome"/>
</dbReference>
<dbReference type="Pfam" id="PF25954">
    <property type="entry name" value="Beta-barrel_RND_2"/>
    <property type="match status" value="1"/>
</dbReference>
<reference evidence="6 7" key="1">
    <citation type="journal article" date="2009" name="Stand. Genomic Sci.">
        <title>Complete genome sequence of Desulfotomaculum acetoxidans type strain (5575).</title>
        <authorList>
            <person name="Spring S."/>
            <person name="Lapidus A."/>
            <person name="Schroder M."/>
            <person name="Gleim D."/>
            <person name="Sims D."/>
            <person name="Meincke L."/>
            <person name="Glavina Del Rio T."/>
            <person name="Tice H."/>
            <person name="Copeland A."/>
            <person name="Cheng J.F."/>
            <person name="Lucas S."/>
            <person name="Chen F."/>
            <person name="Nolan M."/>
            <person name="Bruce D."/>
            <person name="Goodwin L."/>
            <person name="Pitluck S."/>
            <person name="Ivanova N."/>
            <person name="Mavromatis K."/>
            <person name="Mikhailova N."/>
            <person name="Pati A."/>
            <person name="Chen A."/>
            <person name="Palaniappan K."/>
            <person name="Land M."/>
            <person name="Hauser L."/>
            <person name="Chang Y.J."/>
            <person name="Jeffries C.D."/>
            <person name="Chain P."/>
            <person name="Saunders E."/>
            <person name="Brettin T."/>
            <person name="Detter J.C."/>
            <person name="Goker M."/>
            <person name="Bristow J."/>
            <person name="Eisen J.A."/>
            <person name="Markowitz V."/>
            <person name="Hugenholtz P."/>
            <person name="Kyrpides N.C."/>
            <person name="Klenk H.P."/>
            <person name="Han C."/>
        </authorList>
    </citation>
    <scope>NUCLEOTIDE SEQUENCE [LARGE SCALE GENOMIC DNA]</scope>
    <source>
        <strain evidence="7">ATCC 49208 / DSM 771 / VKM B-1644</strain>
    </source>
</reference>
<dbReference type="AlphaFoldDB" id="C8W1V4"/>
<accession>C8W1V4</accession>
<dbReference type="STRING" id="485916.Dtox_2810"/>
<dbReference type="RefSeq" id="WP_015758268.1">
    <property type="nucleotide sequence ID" value="NC_013216.1"/>
</dbReference>
<dbReference type="eggNOG" id="COG1566">
    <property type="taxonomic scope" value="Bacteria"/>
</dbReference>
<feature type="coiled-coil region" evidence="3">
    <location>
        <begin position="77"/>
        <end position="104"/>
    </location>
</feature>
<keyword evidence="7" id="KW-1185">Reference proteome</keyword>
<comment type="subcellular location">
    <subcellularLocation>
        <location evidence="1">Cell envelope</location>
    </subcellularLocation>
</comment>
<protein>
    <submittedName>
        <fullName evidence="6">Secretion protein HlyD family protein</fullName>
    </submittedName>
</protein>
<dbReference type="InterPro" id="IPR058647">
    <property type="entry name" value="BSH_CzcB-like"/>
</dbReference>
<dbReference type="Gene3D" id="2.40.30.170">
    <property type="match status" value="1"/>
</dbReference>
<dbReference type="InterPro" id="IPR050465">
    <property type="entry name" value="UPF0194_transport"/>
</dbReference>
<dbReference type="InterPro" id="IPR058792">
    <property type="entry name" value="Beta-barrel_RND_2"/>
</dbReference>
<dbReference type="PRINTS" id="PR01490">
    <property type="entry name" value="RTXTOXIND"/>
</dbReference>
<evidence type="ECO:0000313" key="6">
    <source>
        <dbReference type="EMBL" id="ACV63575.1"/>
    </source>
</evidence>